<evidence type="ECO:0000313" key="3">
    <source>
        <dbReference type="Proteomes" id="UP000189670"/>
    </source>
</evidence>
<reference evidence="3" key="1">
    <citation type="submission" date="2012-11" db="EMBL/GenBank/DDBJ databases">
        <authorList>
            <person name="Lucero-Rivera Y.E."/>
            <person name="Tovar-Ramirez D."/>
        </authorList>
    </citation>
    <scope>NUCLEOTIDE SEQUENCE [LARGE SCALE GENOMIC DNA]</scope>
    <source>
        <strain evidence="3">Araruama</strain>
    </source>
</reference>
<keyword evidence="1" id="KW-1133">Transmembrane helix</keyword>
<name>A0A1V1PCS8_9BACT</name>
<evidence type="ECO:0008006" key="4">
    <source>
        <dbReference type="Google" id="ProtNLM"/>
    </source>
</evidence>
<keyword evidence="1" id="KW-0812">Transmembrane</keyword>
<feature type="transmembrane region" description="Helical" evidence="1">
    <location>
        <begin position="12"/>
        <end position="37"/>
    </location>
</feature>
<dbReference type="AlphaFoldDB" id="A0A1V1PCS8"/>
<protein>
    <recommendedName>
        <fullName evidence="4">Type IV pilus assembly protein PilW</fullName>
    </recommendedName>
</protein>
<dbReference type="EMBL" id="ATBP01000142">
    <property type="protein sequence ID" value="ETR72485.1"/>
    <property type="molecule type" value="Genomic_DNA"/>
</dbReference>
<proteinExistence type="predicted"/>
<accession>A0A1V1PCS8</accession>
<sequence>MMGSRKNWSTKNGFTIMEVVIYICLLCFVIFAGYQFYSVTICRYRIESVKAALFQDLRTAVSIMSKDIRLCGCDPLNMGQVGFVNETDNKDRHDTDSNSIHITFDSEYPWDGKAASKNETVIYFLYPQGGGLYKLGRCTGNSRRPQPVAENIISLHFRYFDLSEQEMSDPPLPLKSIGSVEINITAQSQDINPISNAKDRQWFQTRVRVPNNTFR</sequence>
<dbReference type="InterPro" id="IPR045584">
    <property type="entry name" value="Pilin-like"/>
</dbReference>
<evidence type="ECO:0000256" key="1">
    <source>
        <dbReference type="SAM" id="Phobius"/>
    </source>
</evidence>
<keyword evidence="1" id="KW-0472">Membrane</keyword>
<organism evidence="2 3">
    <name type="scientific">Candidatus Magnetoglobus multicellularis str. Araruama</name>
    <dbReference type="NCBI Taxonomy" id="890399"/>
    <lineage>
        <taxon>Bacteria</taxon>
        <taxon>Pseudomonadati</taxon>
        <taxon>Thermodesulfobacteriota</taxon>
        <taxon>Desulfobacteria</taxon>
        <taxon>Desulfobacterales</taxon>
        <taxon>Desulfobacteraceae</taxon>
        <taxon>Candidatus Magnetoglobus</taxon>
    </lineage>
</organism>
<comment type="caution">
    <text evidence="2">The sequence shown here is derived from an EMBL/GenBank/DDBJ whole genome shotgun (WGS) entry which is preliminary data.</text>
</comment>
<dbReference type="SUPFAM" id="SSF54523">
    <property type="entry name" value="Pili subunits"/>
    <property type="match status" value="1"/>
</dbReference>
<dbReference type="Proteomes" id="UP000189670">
    <property type="component" value="Unassembled WGS sequence"/>
</dbReference>
<evidence type="ECO:0000313" key="2">
    <source>
        <dbReference type="EMBL" id="ETR72485.1"/>
    </source>
</evidence>
<gene>
    <name evidence="2" type="ORF">OMM_01672</name>
</gene>